<dbReference type="InterPro" id="IPR024284">
    <property type="entry name" value="DUF3826"/>
</dbReference>
<dbReference type="AlphaFoldDB" id="A0A1H9PTD3"/>
<evidence type="ECO:0000313" key="2">
    <source>
        <dbReference type="EMBL" id="SER51474.1"/>
    </source>
</evidence>
<protein>
    <recommendedName>
        <fullName evidence="4">DUF3826 domain-containing protein</fullName>
    </recommendedName>
</protein>
<dbReference type="EMBL" id="FOGG01000010">
    <property type="protein sequence ID" value="SER51474.1"/>
    <property type="molecule type" value="Genomic_DNA"/>
</dbReference>
<dbReference type="OrthoDB" id="784563at2"/>
<evidence type="ECO:0000256" key="1">
    <source>
        <dbReference type="SAM" id="SignalP"/>
    </source>
</evidence>
<dbReference type="Pfam" id="PF12875">
    <property type="entry name" value="DUF3826"/>
    <property type="match status" value="2"/>
</dbReference>
<sequence length="392" mass="44806">MKRQFTWLVALSLSIGTSISAQESKPYAEVAAERAAKISAALNLSDTKKLAKIKAVIAQQYIALDKIQTRTEQQLKGNKESRETINQNADKEIAQLHKTYLDALTKDLSLSQIEEVKNGMTYHTVPLTYTNYLLMLPYLSEEDKTQILQYLTEAREKAMDAGSSKAKHAWFNNYKGKIANYLSAKGYQLKTEGEEWAKRRDTSSTAIEISSAKKVMTALALKDKKAAEQIRNLVAYQYQQITKIQAAKQARIDEAKRLQKNDAEIESESQAAWEESKAKLDKQRDIFIAELTKRLDHDQIETVKNEMTGQGLDKELARFVELLPNLTDEHKVKVREYLVEARENALNVLTSRERNQWFAKYRGRANNYLSKQGYDLRKATEILEQKKLSNSN</sequence>
<keyword evidence="3" id="KW-1185">Reference proteome</keyword>
<evidence type="ECO:0000313" key="3">
    <source>
        <dbReference type="Proteomes" id="UP000199572"/>
    </source>
</evidence>
<organism evidence="2 3">
    <name type="scientific">Pedobacter rhizosphaerae</name>
    <dbReference type="NCBI Taxonomy" id="390241"/>
    <lineage>
        <taxon>Bacteria</taxon>
        <taxon>Pseudomonadati</taxon>
        <taxon>Bacteroidota</taxon>
        <taxon>Sphingobacteriia</taxon>
        <taxon>Sphingobacteriales</taxon>
        <taxon>Sphingobacteriaceae</taxon>
        <taxon>Pedobacter</taxon>
    </lineage>
</organism>
<feature type="chain" id="PRO_5011783837" description="DUF3826 domain-containing protein" evidence="1">
    <location>
        <begin position="22"/>
        <end position="392"/>
    </location>
</feature>
<evidence type="ECO:0008006" key="4">
    <source>
        <dbReference type="Google" id="ProtNLM"/>
    </source>
</evidence>
<gene>
    <name evidence="2" type="ORF">SAMN04488023_11099</name>
</gene>
<dbReference type="STRING" id="390241.SAMN04488023_11099"/>
<dbReference type="RefSeq" id="WP_090883953.1">
    <property type="nucleotide sequence ID" value="NZ_FOGG01000010.1"/>
</dbReference>
<name>A0A1H9PTD3_9SPHI</name>
<reference evidence="2 3" key="1">
    <citation type="submission" date="2016-10" db="EMBL/GenBank/DDBJ databases">
        <authorList>
            <person name="de Groot N.N."/>
        </authorList>
    </citation>
    <scope>NUCLEOTIDE SEQUENCE [LARGE SCALE GENOMIC DNA]</scope>
    <source>
        <strain evidence="2 3">DSM 18610</strain>
    </source>
</reference>
<proteinExistence type="predicted"/>
<dbReference type="Proteomes" id="UP000199572">
    <property type="component" value="Unassembled WGS sequence"/>
</dbReference>
<accession>A0A1H9PTD3</accession>
<keyword evidence="1" id="KW-0732">Signal</keyword>
<feature type="signal peptide" evidence="1">
    <location>
        <begin position="1"/>
        <end position="21"/>
    </location>
</feature>